<evidence type="ECO:0000256" key="8">
    <source>
        <dbReference type="ARBA" id="ARBA00023163"/>
    </source>
</evidence>
<evidence type="ECO:0000256" key="3">
    <source>
        <dbReference type="ARBA" id="ARBA00012111"/>
    </source>
</evidence>
<evidence type="ECO:0000256" key="1">
    <source>
        <dbReference type="ARBA" id="ARBA00004123"/>
    </source>
</evidence>
<keyword evidence="7" id="KW-0805">Transcription regulation</keyword>
<feature type="region of interest" description="Disordered" evidence="10">
    <location>
        <begin position="273"/>
        <end position="292"/>
    </location>
</feature>
<feature type="region of interest" description="Disordered" evidence="10">
    <location>
        <begin position="207"/>
        <end position="267"/>
    </location>
</feature>
<dbReference type="Gene3D" id="6.10.250.1550">
    <property type="match status" value="1"/>
</dbReference>
<dbReference type="GO" id="GO:0005634">
    <property type="term" value="C:nucleus"/>
    <property type="evidence" value="ECO:0007669"/>
    <property type="project" value="UniProtKB-SubCell"/>
</dbReference>
<sequence>MTRESPVASPALARRNDINGHEAAFHEQFLQVNSSIKMELPKSNASGRTLITLSRQRDLLKKRQEIQQQILLQHFQAEQQRLAKEHEAQMRAHLQEMWEKKKAAEEQEREREAREKERLESLKKKGKHEESAVASEEVKQRLQGFLLEKKQREAAAAAANGGAASSQPYRNWTVLQQNPSAEGVPPGPPYRLNPLLKYEDEYPLRKTVESGSSNPDSGPNSPPVHASSQLSPPAGHTTPIQEEGEMQYGSTSVRSEQGGSLSDLSALYTSPSLPNISLGRPPNTSSNESKLAPVSEAEVRAAYAARLGLPLTGQMLPGTLPFYPTLPSIDGEYSNPTSPSYIQKQMASLEQTRPPIMASSVYHPPPPITDTQVAHARLNKNHRPLGRTQSAPLPLGHPMLNTQAPPISNIVHYEDTRDYQPPPTHQPSISTNLLKQQIRQTVLTRVEREGRVHMISQLENTPEADDTPEVIDLTEKSSRHSEGNEEESELSRQQRDRETFLQQQRDLMMRHSLQVNQGCPTTASRTYIGRPLARALSSPLVGFGPEAQVGSNHTSPKIGWYLSG</sequence>
<feature type="region of interest" description="Disordered" evidence="10">
    <location>
        <begin position="475"/>
        <end position="497"/>
    </location>
</feature>
<reference evidence="11" key="1">
    <citation type="submission" date="2014-09" db="EMBL/GenBank/DDBJ databases">
        <authorList>
            <person name="Magalhaes I.L.F."/>
            <person name="Oliveira U."/>
            <person name="Santos F.R."/>
            <person name="Vidigal T.H.D.A."/>
            <person name="Brescovit A.D."/>
            <person name="Santos A.J."/>
        </authorList>
    </citation>
    <scope>NUCLEOTIDE SEQUENCE</scope>
</reference>
<accession>A0A0K8TDF1</accession>
<keyword evidence="8" id="KW-0804">Transcription</keyword>
<feature type="region of interest" description="Disordered" evidence="10">
    <location>
        <begin position="99"/>
        <end position="137"/>
    </location>
</feature>
<feature type="compositionally biased region" description="Low complexity" evidence="10">
    <location>
        <begin position="210"/>
        <end position="219"/>
    </location>
</feature>
<keyword evidence="9" id="KW-0539">Nucleus</keyword>
<evidence type="ECO:0000256" key="6">
    <source>
        <dbReference type="ARBA" id="ARBA00022853"/>
    </source>
</evidence>
<evidence type="ECO:0000256" key="4">
    <source>
        <dbReference type="ARBA" id="ARBA00022491"/>
    </source>
</evidence>
<dbReference type="GO" id="GO:0141221">
    <property type="term" value="F:histone deacetylase activity, hydrolytic mechanism"/>
    <property type="evidence" value="ECO:0007669"/>
    <property type="project" value="UniProtKB-EC"/>
</dbReference>
<organism evidence="11">
    <name type="scientific">Lygus hesperus</name>
    <name type="common">Western plant bug</name>
    <dbReference type="NCBI Taxonomy" id="30085"/>
    <lineage>
        <taxon>Eukaryota</taxon>
        <taxon>Metazoa</taxon>
        <taxon>Ecdysozoa</taxon>
        <taxon>Arthropoda</taxon>
        <taxon>Hexapoda</taxon>
        <taxon>Insecta</taxon>
        <taxon>Pterygota</taxon>
        <taxon>Neoptera</taxon>
        <taxon>Paraneoptera</taxon>
        <taxon>Hemiptera</taxon>
        <taxon>Heteroptera</taxon>
        <taxon>Panheteroptera</taxon>
        <taxon>Cimicomorpha</taxon>
        <taxon>Miridae</taxon>
        <taxon>Mirini</taxon>
        <taxon>Lygus</taxon>
    </lineage>
</organism>
<dbReference type="PANTHER" id="PTHR45364:SF12">
    <property type="entry name" value="HISTONE DEACETYLASE"/>
    <property type="match status" value="1"/>
</dbReference>
<comment type="similarity">
    <text evidence="2">Belongs to the histone deacetylase family. HD type 2 subfamily.</text>
</comment>
<name>A0A0K8TDF1_LYGHE</name>
<evidence type="ECO:0000313" key="11">
    <source>
        <dbReference type="EMBL" id="JAG63597.1"/>
    </source>
</evidence>
<evidence type="ECO:0000256" key="5">
    <source>
        <dbReference type="ARBA" id="ARBA00022801"/>
    </source>
</evidence>
<feature type="compositionally biased region" description="Polar residues" evidence="10">
    <location>
        <begin position="248"/>
        <end position="267"/>
    </location>
</feature>
<dbReference type="EC" id="3.5.1.98" evidence="3"/>
<proteinExistence type="inferred from homology"/>
<dbReference type="EMBL" id="GBRD01002224">
    <property type="protein sequence ID" value="JAG63597.1"/>
    <property type="molecule type" value="Transcribed_RNA"/>
</dbReference>
<evidence type="ECO:0000256" key="2">
    <source>
        <dbReference type="ARBA" id="ARBA00007738"/>
    </source>
</evidence>
<protein>
    <recommendedName>
        <fullName evidence="3">histone deacetylase</fullName>
        <ecNumber evidence="3">3.5.1.98</ecNumber>
    </recommendedName>
</protein>
<keyword evidence="6" id="KW-0156">Chromatin regulator</keyword>
<evidence type="ECO:0000256" key="7">
    <source>
        <dbReference type="ARBA" id="ARBA00023015"/>
    </source>
</evidence>
<keyword evidence="5" id="KW-0378">Hydrolase</keyword>
<keyword evidence="4" id="KW-0678">Repressor</keyword>
<comment type="subcellular location">
    <subcellularLocation>
        <location evidence="1">Nucleus</location>
    </subcellularLocation>
</comment>
<evidence type="ECO:0000256" key="9">
    <source>
        <dbReference type="ARBA" id="ARBA00023242"/>
    </source>
</evidence>
<dbReference type="AlphaFoldDB" id="A0A0K8TDF1"/>
<dbReference type="PANTHER" id="PTHR45364">
    <property type="entry name" value="HISTONE DEACETYLASE 9-RELATED"/>
    <property type="match status" value="1"/>
</dbReference>
<evidence type="ECO:0000256" key="10">
    <source>
        <dbReference type="SAM" id="MobiDB-lite"/>
    </source>
</evidence>